<accession>A0ABD1XKX6</accession>
<evidence type="ECO:0000259" key="12">
    <source>
        <dbReference type="Pfam" id="PF03828"/>
    </source>
</evidence>
<feature type="compositionally biased region" description="Pro residues" evidence="11">
    <location>
        <begin position="163"/>
        <end position="174"/>
    </location>
</feature>
<comment type="cofactor">
    <cofactor evidence="1">
        <name>Mn(2+)</name>
        <dbReference type="ChEBI" id="CHEBI:29035"/>
    </cofactor>
</comment>
<feature type="compositionally biased region" description="Low complexity" evidence="11">
    <location>
        <begin position="194"/>
        <end position="208"/>
    </location>
</feature>
<dbReference type="CDD" id="cd05402">
    <property type="entry name" value="NT_PAP_TUTase"/>
    <property type="match status" value="1"/>
</dbReference>
<dbReference type="GO" id="GO:0050265">
    <property type="term" value="F:RNA uridylyltransferase activity"/>
    <property type="evidence" value="ECO:0007669"/>
    <property type="project" value="UniProtKB-EC"/>
</dbReference>
<feature type="compositionally biased region" description="Low complexity" evidence="11">
    <location>
        <begin position="755"/>
        <end position="765"/>
    </location>
</feature>
<dbReference type="InterPro" id="IPR043519">
    <property type="entry name" value="NT_sf"/>
</dbReference>
<feature type="domain" description="Poly(A) RNA polymerase mitochondrial-like central palm" evidence="13">
    <location>
        <begin position="986"/>
        <end position="1119"/>
    </location>
</feature>
<keyword evidence="7" id="KW-0808">Transferase</keyword>
<keyword evidence="9" id="KW-0460">Magnesium</keyword>
<evidence type="ECO:0000256" key="5">
    <source>
        <dbReference type="ARBA" id="ARBA00012472"/>
    </source>
</evidence>
<proteinExistence type="inferred from homology"/>
<feature type="compositionally biased region" description="Acidic residues" evidence="11">
    <location>
        <begin position="14"/>
        <end position="24"/>
    </location>
</feature>
<evidence type="ECO:0000256" key="3">
    <source>
        <dbReference type="ARBA" id="ARBA00004496"/>
    </source>
</evidence>
<dbReference type="FunFam" id="3.30.460.10:FF:000067">
    <property type="entry name" value="Terminal uridylyltransferase cid1"/>
    <property type="match status" value="1"/>
</dbReference>
<dbReference type="InterPro" id="IPR002058">
    <property type="entry name" value="PAP_assoc"/>
</dbReference>
<dbReference type="GO" id="GO:0046872">
    <property type="term" value="F:metal ion binding"/>
    <property type="evidence" value="ECO:0007669"/>
    <property type="project" value="UniProtKB-KW"/>
</dbReference>
<dbReference type="EC" id="2.7.7.52" evidence="5"/>
<sequence length="1309" mass="145184">MESLLHQEEKPREEAEDENEEEQSGEERGRSNKTLLMLTMTLGKNETQAKEGAAGALVVVTEEGREKVRRSSSTRRERWPLQQQKNQQLEQCVFVVESIAASFACPFPLPFYSIATKLEDHGHRERTSLDQEQEERKGKREGRGGEGKARERSAWANAILPMSPSPPFPTPVPPTHLSSTTTPHPGIIGEHRSGQQQQHSHLTSSLQQHHQDQPPNGEYLLHLLQSGNQHNVVANGADRGYETPAPQYNFTLPGILPGNDIPMAAWDPAVAALGPSHSFNGPGSGERDLFPRLFTPQYNLSLGAGWHNQQQQHAVALAPLTSVSSSVSSSSPATASSLSSHVDLRILQSRSGGGHSSVSSPRVGVLPSSLYGGNVEIAPRRLTTQQEWQQQQSQSAVGSHHQLRGMLTESDIFSNNVPLTRASNSTAERTPSQQFYGDGADLMKLLQISSSKPVAGSGLADPLKGEKQQQQMGLGVGGSCSAPQKVSPAIVHGPIGPPRRTDTSRSSPAEDILGRFWPAPAASISNGLNHQQDSISSSSGINLKALGFTYTETNSLPLPSSKDNRAWWGEHAGEKKFEAFPLGDTSLVSDGVGSRFGGLTNRFYDLNSKVGGFSENIEYHDGRGLLGGWSGDLFDDGVGIGASGSQLRRSQRQREDQQLQQQQQQQFYMKSLDASLNGNSCNHHEREHIESPSKDSDVDYPRENGRGSEVVNRVVAGGRRGAGGPRGEPGRRGGRTVVGQWVAVNERQRERDCLESSGPSESAESGSDKGSNSAGNSCKDDSFAKEGSGVSQKVRDDLKRRRGQQQEWRMKTPRAHAQTQSQAQSTLHSKSSEFSSGTDSSDSINGNYRVSSPMKIRPLAAQVDYPGLPSSVVSNSASVPGSAVEDAKKMYHERGGFHVNGGNENLDEGLAKEEEEELREAFAGYLDLMDEPENHKQAYAIPPAQEEAEYETRHENVREFRRHPHRTLILPSLRPEMRYRPDLEKFTQQMLQMYQSLIPPEEEERKRRQFLSHLDQLVAREWPGARLFLFGSCANSFGVCNSDIDVCLSINDDQLSKADLVLKMAAILRSDNMQNVQALTHARVPIVKFTETTTGISCDICVNNMLAVVNSKLLHDYSQIDIRLRQLAFLVKHWAKRRQVNETYRGTLSSYAYVLMCIHFLQQRKPAILPCLQEMRPTYRVTVGNIECAYYDEVENLTNFGANNKETLGELLTSFFEYWAFRHDYTRAVISVRTGGYLSKDEKEWTRRIGNERHLICIEDPLEVAHDLGRVVDRHSIRVLRDEFHRAAKILRHDLNPCTTLFEPFVREK</sequence>
<dbReference type="Pfam" id="PF22600">
    <property type="entry name" value="MTPAP-like_central"/>
    <property type="match status" value="1"/>
</dbReference>
<comment type="subcellular location">
    <subcellularLocation>
        <location evidence="3">Cytoplasm</location>
    </subcellularLocation>
</comment>
<feature type="compositionally biased region" description="Low complexity" evidence="11">
    <location>
        <begin position="817"/>
        <end position="826"/>
    </location>
</feature>
<evidence type="ECO:0000256" key="10">
    <source>
        <dbReference type="ARBA" id="ARBA00049105"/>
    </source>
</evidence>
<evidence type="ECO:0000256" key="2">
    <source>
        <dbReference type="ARBA" id="ARBA00001946"/>
    </source>
</evidence>
<dbReference type="SUPFAM" id="SSF81631">
    <property type="entry name" value="PAP/OAS1 substrate-binding domain"/>
    <property type="match status" value="1"/>
</dbReference>
<evidence type="ECO:0000256" key="8">
    <source>
        <dbReference type="ARBA" id="ARBA00022723"/>
    </source>
</evidence>
<dbReference type="GO" id="GO:0061157">
    <property type="term" value="P:mRNA destabilization"/>
    <property type="evidence" value="ECO:0007669"/>
    <property type="project" value="UniProtKB-ARBA"/>
</dbReference>
<dbReference type="Proteomes" id="UP001605036">
    <property type="component" value="Unassembled WGS sequence"/>
</dbReference>
<feature type="compositionally biased region" description="Basic and acidic residues" evidence="11">
    <location>
        <begin position="122"/>
        <end position="153"/>
    </location>
</feature>
<dbReference type="FunFam" id="1.10.1410.10:FF:000018">
    <property type="entry name" value="Terminal uridylyltransferase cid1"/>
    <property type="match status" value="1"/>
</dbReference>
<feature type="compositionally biased region" description="Low complexity" evidence="11">
    <location>
        <begin position="175"/>
        <end position="185"/>
    </location>
</feature>
<dbReference type="PANTHER" id="PTHR12271:SF40">
    <property type="entry name" value="POLY(A) RNA POLYMERASE GLD2"/>
    <property type="match status" value="1"/>
</dbReference>
<evidence type="ECO:0000256" key="9">
    <source>
        <dbReference type="ARBA" id="ARBA00022842"/>
    </source>
</evidence>
<dbReference type="GO" id="GO:0010628">
    <property type="term" value="P:positive regulation of gene expression"/>
    <property type="evidence" value="ECO:0007669"/>
    <property type="project" value="UniProtKB-ARBA"/>
</dbReference>
<comment type="caution">
    <text evidence="14">The sequence shown here is derived from an EMBL/GenBank/DDBJ whole genome shotgun (WGS) entry which is preliminary data.</text>
</comment>
<dbReference type="GO" id="GO:0000956">
    <property type="term" value="P:nuclear-transcribed mRNA catabolic process"/>
    <property type="evidence" value="ECO:0007669"/>
    <property type="project" value="UniProtKB-ARBA"/>
</dbReference>
<evidence type="ECO:0000256" key="6">
    <source>
        <dbReference type="ARBA" id="ARBA00022490"/>
    </source>
</evidence>
<feature type="compositionally biased region" description="Basic and acidic residues" evidence="11">
    <location>
        <begin position="682"/>
        <end position="706"/>
    </location>
</feature>
<dbReference type="EMBL" id="JBHFFA010000008">
    <property type="protein sequence ID" value="KAL2609363.1"/>
    <property type="molecule type" value="Genomic_DNA"/>
</dbReference>
<evidence type="ECO:0000259" key="13">
    <source>
        <dbReference type="Pfam" id="PF22600"/>
    </source>
</evidence>
<comment type="cofactor">
    <cofactor evidence="2">
        <name>Mg(2+)</name>
        <dbReference type="ChEBI" id="CHEBI:18420"/>
    </cofactor>
</comment>
<keyword evidence="8" id="KW-0479">Metal-binding</keyword>
<evidence type="ECO:0000313" key="14">
    <source>
        <dbReference type="EMBL" id="KAL2609363.1"/>
    </source>
</evidence>
<reference evidence="14 15" key="1">
    <citation type="submission" date="2024-09" db="EMBL/GenBank/DDBJ databases">
        <title>Chromosome-scale assembly of Riccia fluitans.</title>
        <authorList>
            <person name="Paukszto L."/>
            <person name="Sawicki J."/>
            <person name="Karawczyk K."/>
            <person name="Piernik-Szablinska J."/>
            <person name="Szczecinska M."/>
            <person name="Mazdziarz M."/>
        </authorList>
    </citation>
    <scope>NUCLEOTIDE SEQUENCE [LARGE SCALE GENOMIC DNA]</scope>
    <source>
        <strain evidence="14">Rf_01</strain>
        <tissue evidence="14">Aerial parts of the thallus</tissue>
    </source>
</reference>
<comment type="similarity">
    <text evidence="4">Belongs to the DNA polymerase type-B-like family.</text>
</comment>
<evidence type="ECO:0000256" key="7">
    <source>
        <dbReference type="ARBA" id="ARBA00022679"/>
    </source>
</evidence>
<feature type="region of interest" description="Disordered" evidence="11">
    <location>
        <begin position="62"/>
        <end position="84"/>
    </location>
</feature>
<evidence type="ECO:0000256" key="4">
    <source>
        <dbReference type="ARBA" id="ARBA00008593"/>
    </source>
</evidence>
<keyword evidence="15" id="KW-1185">Reference proteome</keyword>
<keyword evidence="6" id="KW-0963">Cytoplasm</keyword>
<feature type="compositionally biased region" description="Low complexity" evidence="11">
    <location>
        <begin position="832"/>
        <end position="843"/>
    </location>
</feature>
<dbReference type="Gene3D" id="3.30.460.10">
    <property type="entry name" value="Beta Polymerase, domain 2"/>
    <property type="match status" value="1"/>
</dbReference>
<organism evidence="14 15">
    <name type="scientific">Riccia fluitans</name>
    <dbReference type="NCBI Taxonomy" id="41844"/>
    <lineage>
        <taxon>Eukaryota</taxon>
        <taxon>Viridiplantae</taxon>
        <taxon>Streptophyta</taxon>
        <taxon>Embryophyta</taxon>
        <taxon>Marchantiophyta</taxon>
        <taxon>Marchantiopsida</taxon>
        <taxon>Marchantiidae</taxon>
        <taxon>Marchantiales</taxon>
        <taxon>Ricciaceae</taxon>
        <taxon>Riccia</taxon>
    </lineage>
</organism>
<feature type="region of interest" description="Disordered" evidence="11">
    <location>
        <begin position="1"/>
        <end position="34"/>
    </location>
</feature>
<feature type="region of interest" description="Disordered" evidence="11">
    <location>
        <begin position="454"/>
        <end position="508"/>
    </location>
</feature>
<feature type="compositionally biased region" description="Basic and acidic residues" evidence="11">
    <location>
        <begin position="1"/>
        <end position="13"/>
    </location>
</feature>
<dbReference type="PANTHER" id="PTHR12271">
    <property type="entry name" value="POLY A POLYMERASE CID PAP -RELATED"/>
    <property type="match status" value="1"/>
</dbReference>
<feature type="region of interest" description="Disordered" evidence="11">
    <location>
        <begin position="122"/>
        <end position="214"/>
    </location>
</feature>
<dbReference type="SUPFAM" id="SSF81301">
    <property type="entry name" value="Nucleotidyltransferase"/>
    <property type="match status" value="1"/>
</dbReference>
<dbReference type="Gene3D" id="1.10.1410.10">
    <property type="match status" value="1"/>
</dbReference>
<gene>
    <name evidence="14" type="ORF">R1flu_027936</name>
</gene>
<name>A0ABD1XKX6_9MARC</name>
<dbReference type="GO" id="GO:0005737">
    <property type="term" value="C:cytoplasm"/>
    <property type="evidence" value="ECO:0007669"/>
    <property type="project" value="UniProtKB-SubCell"/>
</dbReference>
<evidence type="ECO:0000256" key="1">
    <source>
        <dbReference type="ARBA" id="ARBA00001936"/>
    </source>
</evidence>
<feature type="domain" description="PAP-associated" evidence="12">
    <location>
        <begin position="1207"/>
        <end position="1266"/>
    </location>
</feature>
<evidence type="ECO:0000313" key="15">
    <source>
        <dbReference type="Proteomes" id="UP001605036"/>
    </source>
</evidence>
<dbReference type="Pfam" id="PF03828">
    <property type="entry name" value="PAP_assoc"/>
    <property type="match status" value="1"/>
</dbReference>
<protein>
    <recommendedName>
        <fullName evidence="5">RNA uridylyltransferase</fullName>
        <ecNumber evidence="5">2.7.7.52</ecNumber>
    </recommendedName>
</protein>
<comment type="catalytic activity">
    <reaction evidence="10">
        <text>RNA(n) + UTP = RNA(n)-3'-uridine ribonucleotide + diphosphate</text>
        <dbReference type="Rhea" id="RHEA:14785"/>
        <dbReference type="Rhea" id="RHEA-COMP:14527"/>
        <dbReference type="Rhea" id="RHEA-COMP:17348"/>
        <dbReference type="ChEBI" id="CHEBI:33019"/>
        <dbReference type="ChEBI" id="CHEBI:46398"/>
        <dbReference type="ChEBI" id="CHEBI:140395"/>
        <dbReference type="ChEBI" id="CHEBI:173116"/>
        <dbReference type="EC" id="2.7.7.52"/>
    </reaction>
</comment>
<feature type="region of interest" description="Disordered" evidence="11">
    <location>
        <begin position="640"/>
        <end position="850"/>
    </location>
</feature>
<dbReference type="InterPro" id="IPR054708">
    <property type="entry name" value="MTPAP-like_central"/>
</dbReference>
<feature type="compositionally biased region" description="Gly residues" evidence="11">
    <location>
        <begin position="718"/>
        <end position="727"/>
    </location>
</feature>
<evidence type="ECO:0000256" key="11">
    <source>
        <dbReference type="SAM" id="MobiDB-lite"/>
    </source>
</evidence>